<dbReference type="InterPro" id="IPR045540">
    <property type="entry name" value="YegS/DAGK_C"/>
</dbReference>
<sequence>MTIRKGEEWGTRIIAPEQLVMLSDDAQLAQLDPDSIGVLLGGDIHHTLGAPSPVLPGAECTQLNIDAIQVTVTTYLLEEFTVLASSRVEIGYFRPRIFKRQRYKCITNGGVIEGRNLAPRAHPNDGVLDCVEISAEMTFRDRLTAMRKAVSGTHIPHPQIQVSRSETFADLGGSNRPDLLIDGRVVPDWLTFSVTVIPDYWKIVV</sequence>
<dbReference type="Gene3D" id="2.60.200.40">
    <property type="match status" value="1"/>
</dbReference>
<evidence type="ECO:0000259" key="1">
    <source>
        <dbReference type="Pfam" id="PF19279"/>
    </source>
</evidence>
<dbReference type="AlphaFoldDB" id="A0A6J6IAJ4"/>
<accession>A0A6J6IAJ4</accession>
<gene>
    <name evidence="2" type="ORF">UFOPK1874_01036</name>
</gene>
<evidence type="ECO:0000313" key="2">
    <source>
        <dbReference type="EMBL" id="CAB4620855.1"/>
    </source>
</evidence>
<name>A0A6J6IAJ4_9ZZZZ</name>
<dbReference type="InterPro" id="IPR016064">
    <property type="entry name" value="NAD/diacylglycerol_kinase_sf"/>
</dbReference>
<protein>
    <submittedName>
        <fullName evidence="2">Unannotated protein</fullName>
    </submittedName>
</protein>
<dbReference type="EMBL" id="CAEZUX010000142">
    <property type="protein sequence ID" value="CAB4620855.1"/>
    <property type="molecule type" value="Genomic_DNA"/>
</dbReference>
<organism evidence="2">
    <name type="scientific">freshwater metagenome</name>
    <dbReference type="NCBI Taxonomy" id="449393"/>
    <lineage>
        <taxon>unclassified sequences</taxon>
        <taxon>metagenomes</taxon>
        <taxon>ecological metagenomes</taxon>
    </lineage>
</organism>
<dbReference type="Pfam" id="PF19279">
    <property type="entry name" value="YegS_C"/>
    <property type="match status" value="1"/>
</dbReference>
<reference evidence="2" key="1">
    <citation type="submission" date="2020-05" db="EMBL/GenBank/DDBJ databases">
        <authorList>
            <person name="Chiriac C."/>
            <person name="Salcher M."/>
            <person name="Ghai R."/>
            <person name="Kavagutti S V."/>
        </authorList>
    </citation>
    <scope>NUCLEOTIDE SEQUENCE</scope>
</reference>
<proteinExistence type="predicted"/>
<feature type="domain" description="YegS/DAGK C-terminal" evidence="1">
    <location>
        <begin position="106"/>
        <end position="202"/>
    </location>
</feature>
<dbReference type="SUPFAM" id="SSF111331">
    <property type="entry name" value="NAD kinase/diacylglycerol kinase-like"/>
    <property type="match status" value="1"/>
</dbReference>